<sequence length="217" mass="25331">MDEYFVFVIYNRYYPANAIFINLSKNSDIELKNKIDQLISIGSQIIWDVKKSQYLVGDKIIEEIDIINYWRNLLSILEHDHEGDIFSDNFYDCCYYAYLHKNKYRSLSPIDLQNKLISKSKIKHKSIKVINSVMISEVKINEINPLITLRYFITGGEVTENVLSYISEIPGVKTVSPAKTNMTYANYGYVKIENKYLNSFINKVYKLDNISILFDEG</sequence>
<reference evidence="1" key="1">
    <citation type="submission" date="2019-07" db="EMBL/GenBank/DDBJ databases">
        <title>The discovery of a new lineage B mimivirus raises questions about particles surface fibrils.</title>
        <authorList>
            <person name="Silva L.K.S."/>
            <person name="Rodrigues R.A.L."/>
            <person name="Andrade A.C.S.P."/>
            <person name="Hikida H."/>
            <person name="Andreani J."/>
            <person name="Levasseur A."/>
            <person name="La Scola B."/>
            <person name="Abrahao J.S."/>
        </authorList>
    </citation>
    <scope>NUCLEOTIDE SEQUENCE</scope>
    <source>
        <strain evidence="1">B60</strain>
    </source>
</reference>
<proteinExistence type="predicted"/>
<name>A0A6G6ACK4_9VIRU</name>
<organism evidence="1">
    <name type="scientific">Borely moumouvirus</name>
    <dbReference type="NCBI Taxonomy" id="2712067"/>
    <lineage>
        <taxon>Viruses</taxon>
        <taxon>Varidnaviria</taxon>
        <taxon>Bamfordvirae</taxon>
        <taxon>Nucleocytoviricota</taxon>
        <taxon>Megaviricetes</taxon>
        <taxon>Imitervirales</taxon>
        <taxon>Mimiviridae</taxon>
        <taxon>Megamimivirinae</taxon>
        <taxon>Moumouvirus</taxon>
    </lineage>
</organism>
<evidence type="ECO:0000313" key="1">
    <source>
        <dbReference type="EMBL" id="QID06575.1"/>
    </source>
</evidence>
<accession>A0A6G6ACK4</accession>
<protein>
    <submittedName>
        <fullName evidence="1">Uncharacterized protein</fullName>
    </submittedName>
</protein>
<dbReference type="EMBL" id="MN175499">
    <property type="protein sequence ID" value="QID06575.1"/>
    <property type="molecule type" value="Genomic_DNA"/>
</dbReference>